<comment type="caution">
    <text evidence="5">The sequence shown here is derived from an EMBL/GenBank/DDBJ whole genome shotgun (WGS) entry which is preliminary data.</text>
</comment>
<dbReference type="Gene3D" id="1.20.120.670">
    <property type="entry name" value="N-acetyl-b-d-glucoasminidase"/>
    <property type="match status" value="1"/>
</dbReference>
<dbReference type="PANTHER" id="PTHR12872:SF1">
    <property type="entry name" value="ALPHA-N-ACETYLGLUCOSAMINIDASE"/>
    <property type="match status" value="1"/>
</dbReference>
<keyword evidence="1" id="KW-0378">Hydrolase</keyword>
<proteinExistence type="predicted"/>
<evidence type="ECO:0008006" key="7">
    <source>
        <dbReference type="Google" id="ProtNLM"/>
    </source>
</evidence>
<dbReference type="PROSITE" id="PS51318">
    <property type="entry name" value="TAT"/>
    <property type="match status" value="1"/>
</dbReference>
<feature type="domain" description="Alpha-N-acetylglucosaminidase N-terminal" evidence="3">
    <location>
        <begin position="54"/>
        <end position="130"/>
    </location>
</feature>
<dbReference type="Gene3D" id="3.20.20.80">
    <property type="entry name" value="Glycosidases"/>
    <property type="match status" value="1"/>
</dbReference>
<dbReference type="InterPro" id="IPR007781">
    <property type="entry name" value="NAGLU"/>
</dbReference>
<organism evidence="5 6">
    <name type="scientific">Streptomyces albiaxialis</name>
    <dbReference type="NCBI Taxonomy" id="329523"/>
    <lineage>
        <taxon>Bacteria</taxon>
        <taxon>Bacillati</taxon>
        <taxon>Actinomycetota</taxon>
        <taxon>Actinomycetes</taxon>
        <taxon>Kitasatosporales</taxon>
        <taxon>Streptomycetaceae</taxon>
        <taxon>Streptomyces</taxon>
    </lineage>
</organism>
<dbReference type="Gene3D" id="2.60.120.200">
    <property type="match status" value="1"/>
</dbReference>
<dbReference type="InterPro" id="IPR024732">
    <property type="entry name" value="NAGLU_C"/>
</dbReference>
<dbReference type="Pfam" id="PF12971">
    <property type="entry name" value="NAGLU_N"/>
    <property type="match status" value="1"/>
</dbReference>
<dbReference type="EMBL" id="BAAAPE010000013">
    <property type="protein sequence ID" value="GAA2086574.1"/>
    <property type="molecule type" value="Genomic_DNA"/>
</dbReference>
<protein>
    <recommendedName>
        <fullName evidence="7">Alpha-N-acetylglucosaminidase</fullName>
    </recommendedName>
</protein>
<name>A0ABP5HVT4_9ACTN</name>
<keyword evidence="6" id="KW-1185">Reference proteome</keyword>
<evidence type="ECO:0000313" key="5">
    <source>
        <dbReference type="EMBL" id="GAA2086574.1"/>
    </source>
</evidence>
<dbReference type="RefSeq" id="WP_344531439.1">
    <property type="nucleotide sequence ID" value="NZ_BAAAPE010000013.1"/>
</dbReference>
<evidence type="ECO:0000256" key="1">
    <source>
        <dbReference type="ARBA" id="ARBA00022801"/>
    </source>
</evidence>
<dbReference type="Pfam" id="PF05089">
    <property type="entry name" value="NAGLU"/>
    <property type="match status" value="1"/>
</dbReference>
<evidence type="ECO:0000259" key="3">
    <source>
        <dbReference type="Pfam" id="PF12971"/>
    </source>
</evidence>
<sequence>MHENNEVNRRAVLGATGALGAGIALGSGYIPAMAADRAADGTAAGKAAGAVEHAREAVKRLLPEHHAQITLQETGGPERFKVTGKKGHVRVAGTGPVALLTGLHWYLKYTCDAQLSWAGSQLGLPETLPAPREPHGRRATVPHRFALNDTHDGYTAPYADWTHWERFLDVLAAHGCNEVLVTAGMEAVYHRLLKDFGYSDKEARAWIPQPSHQPWWLLQNMAEYGGPLTPELLAKRTELGKKIMTRMRELGMRPVLPGYFGTVPEDFAKRNPGGRTIPQGTWNGLPRPAWLDPRTAVFRKVAAAFYEHQAELFGEIGHFKMDLLHEGGDPGDVPVADAARAVETALQNARPGAVWVILGWQENPRKDLLEAVRDKEKMLIVDGLSDLERVTDREKDWGGVPYAFGTIPNFGGRTTIGAKTHMWAERFTKWRDKSGSKLVGTCYMPEATHRDPAAAELFCELAWREEAVDRAEWFDGYAKLRYGGEDASARRAMAALRETAYEISSADGRPHDSVFASRPSLTARSGTYYATHTPAFDLPGFDAALAGLVGVAEGLRGSDAYRYDVTDTARQALANRSWLLIPQLQSAYRLGETDRFRKLATLWLKLMGLSEEVSGAHTAFLLGPWLEAAKRMATGEAERAKLERSARVLVTTWADRSTADGGHLANYANRDWQGLIGDFHLPQWKAFLDDLEDALAEGRDPKKWDWYAVEEPWTRETKQYPLRPTGDAYAVAKRVHDTLARAPFQGSLELTAEPPAIPPGGTVTVKGVFRNENGLRATGEVDFALTGLEGADPQDPTSLPSVGPGERATVRWRYTTPDRELADPLEPLPFALSVRYGPEGEDRVVTARDGRIFLAGPLPDEVRTATHGERTGAVFGYLGGRWAINGGGADLWKNTAEFGTVYRPGALADGGSVTVRVAAQDATGPWARAGIVARNDLSSRTAQGFINLAVTPSNGVVLSYDTDGNGTVDTYKRITGVKAPVVLRLSRSGDSFKGELSTDDGATWRTVATVRTSGASAKLDAGLFMTATNGGGQARGTAEFDGWRTSSGG</sequence>
<evidence type="ECO:0000259" key="4">
    <source>
        <dbReference type="Pfam" id="PF12972"/>
    </source>
</evidence>
<feature type="domain" description="Alpha-N-acetylglucosaminidase tim-barrel" evidence="2">
    <location>
        <begin position="144"/>
        <end position="464"/>
    </location>
</feature>
<dbReference type="InterPro" id="IPR024240">
    <property type="entry name" value="NAGLU_N"/>
</dbReference>
<evidence type="ECO:0000259" key="2">
    <source>
        <dbReference type="Pfam" id="PF05089"/>
    </source>
</evidence>
<dbReference type="InterPro" id="IPR029018">
    <property type="entry name" value="Hex-like_dom2"/>
</dbReference>
<dbReference type="InterPro" id="IPR024733">
    <property type="entry name" value="NAGLU_tim-barrel"/>
</dbReference>
<dbReference type="InterPro" id="IPR006311">
    <property type="entry name" value="TAT_signal"/>
</dbReference>
<reference evidence="6" key="1">
    <citation type="journal article" date="2019" name="Int. J. Syst. Evol. Microbiol.">
        <title>The Global Catalogue of Microorganisms (GCM) 10K type strain sequencing project: providing services to taxonomists for standard genome sequencing and annotation.</title>
        <authorList>
            <consortium name="The Broad Institute Genomics Platform"/>
            <consortium name="The Broad Institute Genome Sequencing Center for Infectious Disease"/>
            <person name="Wu L."/>
            <person name="Ma J."/>
        </authorList>
    </citation>
    <scope>NUCLEOTIDE SEQUENCE [LARGE SCALE GENOMIC DNA]</scope>
    <source>
        <strain evidence="6">JCM 15478</strain>
    </source>
</reference>
<accession>A0ABP5HVT4</accession>
<gene>
    <name evidence="5" type="ORF">GCM10009801_49080</name>
</gene>
<dbReference type="Pfam" id="PF12972">
    <property type="entry name" value="NAGLU_C"/>
    <property type="match status" value="1"/>
</dbReference>
<dbReference type="PANTHER" id="PTHR12872">
    <property type="entry name" value="ALPHA-N-ACETYLGLUCOSAMINIDASE"/>
    <property type="match status" value="1"/>
</dbReference>
<dbReference type="Gene3D" id="3.30.379.10">
    <property type="entry name" value="Chitobiase/beta-hexosaminidase domain 2-like"/>
    <property type="match status" value="1"/>
</dbReference>
<dbReference type="Proteomes" id="UP001500016">
    <property type="component" value="Unassembled WGS sequence"/>
</dbReference>
<feature type="domain" description="Alpha-N-acetylglucosaminidase C-terminal" evidence="4">
    <location>
        <begin position="473"/>
        <end position="737"/>
    </location>
</feature>
<evidence type="ECO:0000313" key="6">
    <source>
        <dbReference type="Proteomes" id="UP001500016"/>
    </source>
</evidence>